<reference evidence="1" key="1">
    <citation type="submission" date="2014-09" db="EMBL/GenBank/DDBJ databases">
        <authorList>
            <person name="Magalhaes I.L.F."/>
            <person name="Oliveira U."/>
            <person name="Santos F.R."/>
            <person name="Vidigal T.H.D.A."/>
            <person name="Brescovit A.D."/>
            <person name="Santos A.J."/>
        </authorList>
    </citation>
    <scope>NUCLEOTIDE SEQUENCE</scope>
    <source>
        <tissue evidence="1">Shoot tissue taken approximately 20 cm above the soil surface</tissue>
    </source>
</reference>
<reference evidence="1" key="2">
    <citation type="journal article" date="2015" name="Data Brief">
        <title>Shoot transcriptome of the giant reed, Arundo donax.</title>
        <authorList>
            <person name="Barrero R.A."/>
            <person name="Guerrero F.D."/>
            <person name="Moolhuijzen P."/>
            <person name="Goolsby J.A."/>
            <person name="Tidwell J."/>
            <person name="Bellgard S.E."/>
            <person name="Bellgard M.I."/>
        </authorList>
    </citation>
    <scope>NUCLEOTIDE SEQUENCE</scope>
    <source>
        <tissue evidence="1">Shoot tissue taken approximately 20 cm above the soil surface</tissue>
    </source>
</reference>
<protein>
    <submittedName>
        <fullName evidence="1">Uncharacterized protein</fullName>
    </submittedName>
</protein>
<dbReference type="EMBL" id="GBRH01265850">
    <property type="protein sequence ID" value="JAD32045.1"/>
    <property type="molecule type" value="Transcribed_RNA"/>
</dbReference>
<evidence type="ECO:0000313" key="1">
    <source>
        <dbReference type="EMBL" id="JAD32045.1"/>
    </source>
</evidence>
<sequence length="12" mass="1277">MHGRCITSASKS</sequence>
<organism evidence="1">
    <name type="scientific">Arundo donax</name>
    <name type="common">Giant reed</name>
    <name type="synonym">Donax arundinaceus</name>
    <dbReference type="NCBI Taxonomy" id="35708"/>
    <lineage>
        <taxon>Eukaryota</taxon>
        <taxon>Viridiplantae</taxon>
        <taxon>Streptophyta</taxon>
        <taxon>Embryophyta</taxon>
        <taxon>Tracheophyta</taxon>
        <taxon>Spermatophyta</taxon>
        <taxon>Magnoliopsida</taxon>
        <taxon>Liliopsida</taxon>
        <taxon>Poales</taxon>
        <taxon>Poaceae</taxon>
        <taxon>PACMAD clade</taxon>
        <taxon>Arundinoideae</taxon>
        <taxon>Arundineae</taxon>
        <taxon>Arundo</taxon>
    </lineage>
</organism>
<proteinExistence type="predicted"/>
<name>A0A0A8Z5K6_ARUDO</name>
<accession>A0A0A8Z5K6</accession>